<reference evidence="2" key="1">
    <citation type="submission" date="2016-03" db="EMBL/GenBank/DDBJ databases">
        <authorList>
            <person name="Ploux O."/>
        </authorList>
    </citation>
    <scope>NUCLEOTIDE SEQUENCE [LARGE SCALE GENOMIC DNA]</scope>
    <source>
        <strain evidence="2">UK7</strain>
    </source>
</reference>
<dbReference type="AlphaFoldDB" id="A0A1E1LDF9"/>
<keyword evidence="2" id="KW-1185">Reference proteome</keyword>
<protein>
    <submittedName>
        <fullName evidence="1">Uncharacterized protein</fullName>
    </submittedName>
</protein>
<evidence type="ECO:0000313" key="2">
    <source>
        <dbReference type="Proteomes" id="UP000178129"/>
    </source>
</evidence>
<organism evidence="1 2">
    <name type="scientific">Rhynchosporium graminicola</name>
    <dbReference type="NCBI Taxonomy" id="2792576"/>
    <lineage>
        <taxon>Eukaryota</taxon>
        <taxon>Fungi</taxon>
        <taxon>Dikarya</taxon>
        <taxon>Ascomycota</taxon>
        <taxon>Pezizomycotina</taxon>
        <taxon>Leotiomycetes</taxon>
        <taxon>Helotiales</taxon>
        <taxon>Ploettnerulaceae</taxon>
        <taxon>Rhynchosporium</taxon>
    </lineage>
</organism>
<gene>
    <name evidence="1" type="ORF">RCO7_08142</name>
</gene>
<dbReference type="Proteomes" id="UP000178129">
    <property type="component" value="Unassembled WGS sequence"/>
</dbReference>
<comment type="caution">
    <text evidence="1">The sequence shown here is derived from an EMBL/GenBank/DDBJ whole genome shotgun (WGS) entry which is preliminary data.</text>
</comment>
<dbReference type="EMBL" id="FJUW01000046">
    <property type="protein sequence ID" value="CZT08570.1"/>
    <property type="molecule type" value="Genomic_DNA"/>
</dbReference>
<proteinExistence type="predicted"/>
<accession>A0A1E1LDF9</accession>
<name>A0A1E1LDF9_9HELO</name>
<evidence type="ECO:0000313" key="1">
    <source>
        <dbReference type="EMBL" id="CZT08570.1"/>
    </source>
</evidence>
<sequence length="288" mass="32285">MESPNPASVPSTGAKNIFNKFLTRIRKPAPRNPISNTEKDTNIEMEMTPPSLPLTPVFSTSPTFDNMAMPARRAQNVSFTVTDATSDTCTELESTPAVTPNIQPLPISNTIDTDIEMELISPATTTLDVMQIIDMRVKHSLYQRKSNDNYFLENMEMILDDRPPSPADSAICLDFDMECTPTSSISGTELQFLRERGTLLPKLMEDKDIDMENGNSIINNTGLDGNELMRVRRKRIESFKQRSLAFREVEMDDGFNCEGIEMEVDNPVDDLIAIFALFGIRDGDVDME</sequence>
<dbReference type="InParanoid" id="A0A1E1LDF9"/>